<keyword evidence="3" id="KW-1015">Disulfide bond</keyword>
<dbReference type="SUPFAM" id="SSF49313">
    <property type="entry name" value="Cadherin-like"/>
    <property type="match status" value="1"/>
</dbReference>
<dbReference type="RefSeq" id="WP_377142799.1">
    <property type="nucleotide sequence ID" value="NZ_JBHTIA010000008.1"/>
</dbReference>
<dbReference type="InterPro" id="IPR001791">
    <property type="entry name" value="Laminin_G"/>
</dbReference>
<organism evidence="8 9">
    <name type="scientific">Mucilaginibacter lutimaris</name>
    <dbReference type="NCBI Taxonomy" id="931629"/>
    <lineage>
        <taxon>Bacteria</taxon>
        <taxon>Pseudomonadati</taxon>
        <taxon>Bacteroidota</taxon>
        <taxon>Sphingobacteriia</taxon>
        <taxon>Sphingobacteriales</taxon>
        <taxon>Sphingobacteriaceae</taxon>
        <taxon>Mucilaginibacter</taxon>
    </lineage>
</organism>
<keyword evidence="9" id="KW-1185">Reference proteome</keyword>
<dbReference type="NCBIfam" id="TIGR04183">
    <property type="entry name" value="Por_Secre_tail"/>
    <property type="match status" value="1"/>
</dbReference>
<dbReference type="Gene3D" id="2.120.10.30">
    <property type="entry name" value="TolB, C-terminal domain"/>
    <property type="match status" value="1"/>
</dbReference>
<dbReference type="Pfam" id="PF19081">
    <property type="entry name" value="Ig_7"/>
    <property type="match status" value="1"/>
</dbReference>
<comment type="caution">
    <text evidence="8">The sequence shown here is derived from an EMBL/GenBank/DDBJ whole genome shotgun (WGS) entry which is preliminary data.</text>
</comment>
<dbReference type="PROSITE" id="PS50093">
    <property type="entry name" value="PKD"/>
    <property type="match status" value="1"/>
</dbReference>
<dbReference type="SUPFAM" id="SSF101898">
    <property type="entry name" value="NHL repeat"/>
    <property type="match status" value="1"/>
</dbReference>
<evidence type="ECO:0000256" key="2">
    <source>
        <dbReference type="ARBA" id="ARBA00022737"/>
    </source>
</evidence>
<evidence type="ECO:0000256" key="3">
    <source>
        <dbReference type="ARBA" id="ARBA00023157"/>
    </source>
</evidence>
<evidence type="ECO:0000256" key="1">
    <source>
        <dbReference type="ARBA" id="ARBA00022729"/>
    </source>
</evidence>
<dbReference type="InterPro" id="IPR026444">
    <property type="entry name" value="Secre_tail"/>
</dbReference>
<dbReference type="CDD" id="cd00146">
    <property type="entry name" value="PKD"/>
    <property type="match status" value="1"/>
</dbReference>
<dbReference type="InterPro" id="IPR011042">
    <property type="entry name" value="6-blade_b-propeller_TolB-like"/>
</dbReference>
<dbReference type="CDD" id="cd05819">
    <property type="entry name" value="NHL"/>
    <property type="match status" value="1"/>
</dbReference>
<dbReference type="Pfam" id="PF13385">
    <property type="entry name" value="Laminin_G_3"/>
    <property type="match status" value="2"/>
</dbReference>
<dbReference type="InterPro" id="IPR001258">
    <property type="entry name" value="NHL_repeat"/>
</dbReference>
<dbReference type="Proteomes" id="UP001597073">
    <property type="component" value="Unassembled WGS sequence"/>
</dbReference>
<evidence type="ECO:0000256" key="5">
    <source>
        <dbReference type="SAM" id="SignalP"/>
    </source>
</evidence>
<dbReference type="PANTHER" id="PTHR24104">
    <property type="entry name" value="E3 UBIQUITIN-PROTEIN LIGASE NHLRC1-RELATED"/>
    <property type="match status" value="1"/>
</dbReference>
<keyword evidence="1 5" id="KW-0732">Signal</keyword>
<protein>
    <submittedName>
        <fullName evidence="8">LamG-like jellyroll fold domain-containing protein</fullName>
    </submittedName>
</protein>
<sequence>MKIRLHIWIFVAALLFTLNTFAQVPVISYNTPQVYLAGTTISTLSPTNTGGAVAAVNFGTPVPLTGTTFGGPSGMAVDASGNLYITNYTTNVIRKYNSTGTYLGTFGTGGTFNAPVGIVFDSGGNAYILNTTTTLGSGRLDKYNAAGVFQSSILTGLAHALGLNIDASDNIYVTDRNTSTSANAVYKVNTAGTILLTLPTANLNYPDGVVTDNSGNIYVLNRVGNNVTKYNAAGVYQGVFASGFNGPLAMSVDPAGNLYVGDSGNSSIKIYSLSGTLIRTITGVTDPEGTISDKQGNLYASSYSGNAVYKYPATGGYSISGILPAGLTFSTTTGNITGTATTPTATTSYTITAYNGSGSGSTVLTITVNPNPPTVPTPTALCGAGTVSMTATGSPAGGTYRWYTAATGGTLVATGATYAPTLGATTTFYVDYTVNGTTSTRTAVTATIYPKVSSPIASAYISLPFNGNATDVSGNQNDGIPQNSPILTTDRYGAASSAYNFNGTNQYIQTTKSIVNPQVFTLSLWFNTTTTSGGRLIGFSQFQNGGGSFDRHIYMTNAGELVFGVYSGATNTVSTGTTYNDGNWHHVVGTLSSAGMKLYVDNVLKGSNVVYTSAEPQAGGYWEIGGNNLGGWPNSPASAYFAGKIDDVSIYNTELSAATISTSDNLNLIGNAAPVCPGSPLTLYTHAITGATYSWTDPNGVVLSGTSNITTFPAAVSGTYVLTVTGGPGGCTSTANFVPTLYALPTAPAITSPATVATGTAASFSTTATTGITYSWTTGGTPSATTGNAITISWATAGLKTVTLTATNANGCTASTTKTIIVTQTFNAGNYAFSQPITVAALGNTGTLTNFPMLVYIKEDALKSGVNCANNVQFPNGGTSGYDFAFTQTGSSNELFYQVESFDAATGTLTAWVQVPTVTSAATPLTFYFGSTAPAHNATFAYATWSSDYLAVYHLNETSGTVLDATSNQRSATATSTTSTTSGKITSAYIFDGSSSKIVSAASADATGSFTLSGWTYVTDFNTSTDQKIVTNETSYATGGYKLGFYGTTTTNVKAEVETRASNGTATINRNETGGTAVTTGQWHYVQGVYNGTNFITYYDGAADRSTTTGAAAGTGGPIYIGSDFAAANFFKGNIDEIRVSNIAKSADWIKAEYNNQNNYLTYTTTNTAITATSAAAVSAIGGGIVYTWKTTAASTDPTAAANWTSSSGSVPSVAVLAPPLDGTSTLNIPNTTTGNYPKLTTGSTVTISGLTLGSTATLDLNGATLNVGCNIYNSSGGKITSTNTASGLSWTGAVASQTYTGSVTANTAQLGNMTINNSVGGTITMSGGPVDIYTSLNFTKGNLNIASSTTLTLKSDATATAYVSPIPTASTITGLFSVERYVTGSPTSLARRGYRLMSSPVYAATVSGYNVYDLNFLKNSSIVTGTNGATNGFTTGTSTTANASIYLFREDVVPNNTAFAAGNFKGITQLNKTPSYLFGINSQYTITNTNDSQTYLPVGNGFLFFFRGSNILDNGTQTGTKTTSPFDYPENVTFTQTGTLNRGTIIVKPWASGSTALLYTSTILNNVAPNNVRGYNLVGNPYAAPINWEKFNRNGTNSSIYGGDGTTPINATIWQYNSTSKQYASYQPKATVTTADTTLNTAIPTGAISSDGVVNNLISSGQGFFVIANAANQTLTFRESAKSTTSAPAATVTTLMSTSIPSTGDAIDGFMRLKLIKDDVSTDAVAFVLNNKNDLKYIDTEDALDLGGNGALVSLSAYSADNIALSIDRIPLPKLIQEEVQLSVDATTTGIYSLRIEDLKNLPAIYQVWLMDSYKKDSLDMRAHDTYNFNIDKAIKETFGKQRFKLVIRQNNQLAIRLLDFTGVKVTNGNKLSWTIENEANYTNFTVERSTDGGKTFEVVVGFLSTGKGTYTLVDNNPPKGTAQYRLKQDDINGTISYSKIVTLMYANTNGLTDRLFNIYPNPVNDMVNIAVTDPNEKSEATYTIKITNGSGIVVRTAKAAKANWQDNVGNLYPGTYFVQIINNNTKAIVGNGKFVKL</sequence>
<feature type="domain" description="Laminin G" evidence="6">
    <location>
        <begin position="497"/>
        <end position="676"/>
    </location>
</feature>
<evidence type="ECO:0000259" key="6">
    <source>
        <dbReference type="PROSITE" id="PS50025"/>
    </source>
</evidence>
<dbReference type="PROSITE" id="PS51125">
    <property type="entry name" value="NHL"/>
    <property type="match status" value="1"/>
</dbReference>
<reference evidence="9" key="1">
    <citation type="journal article" date="2019" name="Int. J. Syst. Evol. Microbiol.">
        <title>The Global Catalogue of Microorganisms (GCM) 10K type strain sequencing project: providing services to taxonomists for standard genome sequencing and annotation.</title>
        <authorList>
            <consortium name="The Broad Institute Genomics Platform"/>
            <consortium name="The Broad Institute Genome Sequencing Center for Infectious Disease"/>
            <person name="Wu L."/>
            <person name="Ma J."/>
        </authorList>
    </citation>
    <scope>NUCLEOTIDE SEQUENCE [LARGE SCALE GENOMIC DNA]</scope>
    <source>
        <strain evidence="9">CCUG 60742</strain>
    </source>
</reference>
<dbReference type="InterPro" id="IPR015919">
    <property type="entry name" value="Cadherin-like_sf"/>
</dbReference>
<dbReference type="InterPro" id="IPR000601">
    <property type="entry name" value="PKD_dom"/>
</dbReference>
<dbReference type="CDD" id="cd00110">
    <property type="entry name" value="LamG"/>
    <property type="match status" value="1"/>
</dbReference>
<dbReference type="InterPro" id="IPR013783">
    <property type="entry name" value="Ig-like_fold"/>
</dbReference>
<evidence type="ECO:0000259" key="7">
    <source>
        <dbReference type="PROSITE" id="PS50093"/>
    </source>
</evidence>
<dbReference type="SUPFAM" id="SSF49299">
    <property type="entry name" value="PKD domain"/>
    <property type="match status" value="1"/>
</dbReference>
<dbReference type="InterPro" id="IPR022409">
    <property type="entry name" value="PKD/Chitinase_dom"/>
</dbReference>
<feature type="chain" id="PRO_5047540991" evidence="5">
    <location>
        <begin position="23"/>
        <end position="2039"/>
    </location>
</feature>
<dbReference type="SMART" id="SM00089">
    <property type="entry name" value="PKD"/>
    <property type="match status" value="1"/>
</dbReference>
<dbReference type="InterPro" id="IPR044023">
    <property type="entry name" value="Ig_7"/>
</dbReference>
<dbReference type="Pfam" id="PF18962">
    <property type="entry name" value="Por_Secre_tail"/>
    <property type="match status" value="1"/>
</dbReference>
<evidence type="ECO:0000313" key="9">
    <source>
        <dbReference type="Proteomes" id="UP001597073"/>
    </source>
</evidence>
<dbReference type="InterPro" id="IPR050952">
    <property type="entry name" value="TRIM-NHL_E3_ligases"/>
</dbReference>
<accession>A0ABW2ZHK4</accession>
<evidence type="ECO:0000256" key="4">
    <source>
        <dbReference type="PROSITE-ProRule" id="PRU00504"/>
    </source>
</evidence>
<dbReference type="InterPro" id="IPR035986">
    <property type="entry name" value="PKD_dom_sf"/>
</dbReference>
<name>A0ABW2ZHK4_9SPHI</name>
<feature type="domain" description="PKD" evidence="7">
    <location>
        <begin position="765"/>
        <end position="823"/>
    </location>
</feature>
<dbReference type="InterPro" id="IPR006558">
    <property type="entry name" value="LamG-like"/>
</dbReference>
<dbReference type="SMART" id="SM00560">
    <property type="entry name" value="LamGL"/>
    <property type="match status" value="2"/>
</dbReference>
<proteinExistence type="predicted"/>
<dbReference type="Pfam" id="PF00801">
    <property type="entry name" value="PKD"/>
    <property type="match status" value="1"/>
</dbReference>
<gene>
    <name evidence="8" type="ORF">ACFQZI_12015</name>
</gene>
<feature type="signal peptide" evidence="5">
    <location>
        <begin position="1"/>
        <end position="22"/>
    </location>
</feature>
<dbReference type="SMART" id="SM00282">
    <property type="entry name" value="LamG"/>
    <property type="match status" value="1"/>
</dbReference>
<feature type="repeat" description="NHL" evidence="4">
    <location>
        <begin position="233"/>
        <end position="274"/>
    </location>
</feature>
<evidence type="ECO:0000313" key="8">
    <source>
        <dbReference type="EMBL" id="MFD0765579.1"/>
    </source>
</evidence>
<dbReference type="PANTHER" id="PTHR24104:SF25">
    <property type="entry name" value="PROTEIN LIN-41"/>
    <property type="match status" value="1"/>
</dbReference>
<dbReference type="InterPro" id="IPR013320">
    <property type="entry name" value="ConA-like_dom_sf"/>
</dbReference>
<dbReference type="Gene3D" id="2.40.10.500">
    <property type="match status" value="1"/>
</dbReference>
<dbReference type="Gene3D" id="2.60.120.200">
    <property type="match status" value="2"/>
</dbReference>
<dbReference type="SUPFAM" id="SSF49899">
    <property type="entry name" value="Concanavalin A-like lectins/glucanases"/>
    <property type="match status" value="2"/>
</dbReference>
<dbReference type="PROSITE" id="PS50025">
    <property type="entry name" value="LAM_G_DOMAIN"/>
    <property type="match status" value="1"/>
</dbReference>
<dbReference type="EMBL" id="JBHTIA010000008">
    <property type="protein sequence ID" value="MFD0765579.1"/>
    <property type="molecule type" value="Genomic_DNA"/>
</dbReference>
<keyword evidence="2" id="KW-0677">Repeat</keyword>
<dbReference type="Gene3D" id="2.60.40.10">
    <property type="entry name" value="Immunoglobulins"/>
    <property type="match status" value="3"/>
</dbReference>